<evidence type="ECO:0000256" key="1">
    <source>
        <dbReference type="ARBA" id="ARBA00003761"/>
    </source>
</evidence>
<dbReference type="InterPro" id="IPR000089">
    <property type="entry name" value="Biotin_lipoyl"/>
</dbReference>
<dbReference type="AlphaFoldDB" id="A0A5C6RIG7"/>
<evidence type="ECO:0000256" key="5">
    <source>
        <dbReference type="ARBA" id="ARBA00023098"/>
    </source>
</evidence>
<dbReference type="InterPro" id="IPR053217">
    <property type="entry name" value="ACC_Biotin_Carrier"/>
</dbReference>
<keyword evidence="7 8" id="KW-0092">Biotin</keyword>
<keyword evidence="12" id="KW-1185">Reference proteome</keyword>
<keyword evidence="4 8" id="KW-0276">Fatty acid metabolism</keyword>
<feature type="compositionally biased region" description="Low complexity" evidence="9">
    <location>
        <begin position="46"/>
        <end position="57"/>
    </location>
</feature>
<dbReference type="OrthoDB" id="9811735at2"/>
<dbReference type="Pfam" id="PF00364">
    <property type="entry name" value="Biotin_lipoyl"/>
    <property type="match status" value="1"/>
</dbReference>
<sequence>MDFKDIQELIKLINRSNLTDFKMKDGEFELSIRTNKYQKQKPAVSPQPTAGTPQAAPIIQMPPVQQPYTPAPPQPAPAPAKPQAEAPKAEAPAAAEKGGDSNYLEVRSPIVGTFYRSSSPEKPPYAKVGDTIEVGQVVCIVEAMKLFNEIESEISGKVVKVLVEDAQPVEYDQVLFLVDPKG</sequence>
<dbReference type="PANTHER" id="PTHR47597:SF1">
    <property type="entry name" value="IS A MEMBER OF THE PF|00364 BIOTIN-REQUIRING ENZYMES FAMILY-RELATED"/>
    <property type="match status" value="1"/>
</dbReference>
<dbReference type="EMBL" id="VOOR01000042">
    <property type="protein sequence ID" value="TXB61913.1"/>
    <property type="molecule type" value="Genomic_DNA"/>
</dbReference>
<feature type="region of interest" description="Disordered" evidence="9">
    <location>
        <begin position="33"/>
        <end position="102"/>
    </location>
</feature>
<evidence type="ECO:0000256" key="6">
    <source>
        <dbReference type="ARBA" id="ARBA00023160"/>
    </source>
</evidence>
<dbReference type="UniPathway" id="UPA00094"/>
<proteinExistence type="predicted"/>
<dbReference type="GO" id="GO:0006633">
    <property type="term" value="P:fatty acid biosynthetic process"/>
    <property type="evidence" value="ECO:0007669"/>
    <property type="project" value="UniProtKB-UniPathway"/>
</dbReference>
<dbReference type="Gene3D" id="2.40.50.100">
    <property type="match status" value="1"/>
</dbReference>
<keyword evidence="6 8" id="KW-0275">Fatty acid biosynthesis</keyword>
<comment type="pathway">
    <text evidence="2 8">Lipid metabolism; fatty acid biosynthesis.</text>
</comment>
<keyword evidence="5 8" id="KW-0443">Lipid metabolism</keyword>
<evidence type="ECO:0000313" key="11">
    <source>
        <dbReference type="EMBL" id="TXB61913.1"/>
    </source>
</evidence>
<dbReference type="NCBIfam" id="NF005457">
    <property type="entry name" value="PRK07051.1"/>
    <property type="match status" value="1"/>
</dbReference>
<dbReference type="PROSITE" id="PS00188">
    <property type="entry name" value="BIOTIN"/>
    <property type="match status" value="1"/>
</dbReference>
<feature type="domain" description="Lipoyl-binding" evidence="10">
    <location>
        <begin position="103"/>
        <end position="179"/>
    </location>
</feature>
<dbReference type="SUPFAM" id="SSF51230">
    <property type="entry name" value="Single hybrid motif"/>
    <property type="match status" value="1"/>
</dbReference>
<dbReference type="InterPro" id="IPR011053">
    <property type="entry name" value="Single_hybrid_motif"/>
</dbReference>
<dbReference type="GO" id="GO:0003989">
    <property type="term" value="F:acetyl-CoA carboxylase activity"/>
    <property type="evidence" value="ECO:0007669"/>
    <property type="project" value="InterPro"/>
</dbReference>
<dbReference type="RefSeq" id="WP_147168734.1">
    <property type="nucleotide sequence ID" value="NZ_VOOR01000042.1"/>
</dbReference>
<evidence type="ECO:0000256" key="8">
    <source>
        <dbReference type="RuleBase" id="RU364072"/>
    </source>
</evidence>
<dbReference type="CDD" id="cd06850">
    <property type="entry name" value="biotinyl_domain"/>
    <property type="match status" value="1"/>
</dbReference>
<comment type="caution">
    <text evidence="11">The sequence shown here is derived from an EMBL/GenBank/DDBJ whole genome shotgun (WGS) entry which is preliminary data.</text>
</comment>
<comment type="function">
    <text evidence="1 8">This protein is a component of the acetyl coenzyme A carboxylase complex; first, biotin carboxylase catalyzes the carboxylation of the carrier protein and then the transcarboxylase transfers the carboxyl group to form malonyl-CoA.</text>
</comment>
<feature type="compositionally biased region" description="Low complexity" evidence="9">
    <location>
        <begin position="81"/>
        <end position="96"/>
    </location>
</feature>
<dbReference type="PANTHER" id="PTHR47597">
    <property type="entry name" value="IS A MEMBER OF THE PF|00364 BIOTIN-REQUIRING ENZYMES FAMILY-RELATED"/>
    <property type="match status" value="1"/>
</dbReference>
<dbReference type="PROSITE" id="PS50968">
    <property type="entry name" value="BIOTINYL_LIPOYL"/>
    <property type="match status" value="1"/>
</dbReference>
<reference evidence="11 12" key="1">
    <citation type="submission" date="2019-08" db="EMBL/GenBank/DDBJ databases">
        <title>Genome of Phaeodactylibacter luteus.</title>
        <authorList>
            <person name="Bowman J.P."/>
        </authorList>
    </citation>
    <scope>NUCLEOTIDE SEQUENCE [LARGE SCALE GENOMIC DNA]</scope>
    <source>
        <strain evidence="11 12">KCTC 42180</strain>
    </source>
</reference>
<evidence type="ECO:0000256" key="7">
    <source>
        <dbReference type="ARBA" id="ARBA00023267"/>
    </source>
</evidence>
<protein>
    <recommendedName>
        <fullName evidence="8">Biotin carboxyl carrier protein of acetyl-CoA carboxylase</fullName>
    </recommendedName>
</protein>
<feature type="compositionally biased region" description="Pro residues" evidence="9">
    <location>
        <begin position="69"/>
        <end position="80"/>
    </location>
</feature>
<gene>
    <name evidence="11" type="primary">accB</name>
    <name evidence="11" type="ORF">FRY97_16825</name>
</gene>
<evidence type="ECO:0000256" key="3">
    <source>
        <dbReference type="ARBA" id="ARBA00022516"/>
    </source>
</evidence>
<dbReference type="GO" id="GO:0009317">
    <property type="term" value="C:acetyl-CoA carboxylase complex"/>
    <property type="evidence" value="ECO:0007669"/>
    <property type="project" value="InterPro"/>
</dbReference>
<evidence type="ECO:0000256" key="4">
    <source>
        <dbReference type="ARBA" id="ARBA00022832"/>
    </source>
</evidence>
<accession>A0A5C6RIG7</accession>
<organism evidence="11 12">
    <name type="scientific">Phaeodactylibacter luteus</name>
    <dbReference type="NCBI Taxonomy" id="1564516"/>
    <lineage>
        <taxon>Bacteria</taxon>
        <taxon>Pseudomonadati</taxon>
        <taxon>Bacteroidota</taxon>
        <taxon>Saprospiria</taxon>
        <taxon>Saprospirales</taxon>
        <taxon>Haliscomenobacteraceae</taxon>
        <taxon>Phaeodactylibacter</taxon>
    </lineage>
</organism>
<keyword evidence="3 8" id="KW-0444">Lipid biosynthesis</keyword>
<evidence type="ECO:0000256" key="9">
    <source>
        <dbReference type="SAM" id="MobiDB-lite"/>
    </source>
</evidence>
<dbReference type="PRINTS" id="PR01071">
    <property type="entry name" value="ACOABIOTINCC"/>
</dbReference>
<dbReference type="InterPro" id="IPR001249">
    <property type="entry name" value="AcCoA_biotinCC"/>
</dbReference>
<dbReference type="Proteomes" id="UP000321580">
    <property type="component" value="Unassembled WGS sequence"/>
</dbReference>
<evidence type="ECO:0000256" key="2">
    <source>
        <dbReference type="ARBA" id="ARBA00005194"/>
    </source>
</evidence>
<dbReference type="NCBIfam" id="TIGR00531">
    <property type="entry name" value="BCCP"/>
    <property type="match status" value="1"/>
</dbReference>
<dbReference type="InterPro" id="IPR001882">
    <property type="entry name" value="Biotin_BS"/>
</dbReference>
<evidence type="ECO:0000313" key="12">
    <source>
        <dbReference type="Proteomes" id="UP000321580"/>
    </source>
</evidence>
<evidence type="ECO:0000259" key="10">
    <source>
        <dbReference type="PROSITE" id="PS50968"/>
    </source>
</evidence>
<name>A0A5C6RIG7_9BACT</name>